<proteinExistence type="predicted"/>
<sequence>MTFREILEALAHADISVLQGFDESAPAFAALDPALKRKWAQAHATYFGATKFTRKQADARRLAAGMPLDQICLLERKLAAVADLAERWRLRLELLRFRGSYKALSRRIDDTITTPKPTPKKQCRFSKSRAGMRNMSLTYSERDIADLEHLLRSLIDPSLPAAEQMADALVSLLRGGAGGADGADGVGGAGSAHGAGAGVAMPYAAPRPIILVPLPEWTRIQSGHGDEVELILTDGTTMTGAEFLARKFGADLEVAAFHPAEGAVNLYRAKRFANDKQRTLASMMSPTCPVPGCRHGADHCEIHHITAWRHGGETNLANLVPLCSYHNGTNDDDPWIVRRGRICIRDGIPVWVSPNGYEVPNDTPGAMQLLFGNN</sequence>
<dbReference type="RefSeq" id="WP_092101258.1">
    <property type="nucleotide sequence ID" value="NZ_CP047198.1"/>
</dbReference>
<keyword evidence="3" id="KW-1185">Reference proteome</keyword>
<reference evidence="2 3" key="1">
    <citation type="submission" date="2021-06" db="EMBL/GenBank/DDBJ databases">
        <title>FDA dAtabase for Regulatory Grade micrObial Sequences (FDA-ARGOS): Supporting development and validation of Infectious Disease Dx tests.</title>
        <authorList>
            <person name="Sproer C."/>
            <person name="Gronow S."/>
            <person name="Severitt S."/>
            <person name="Schroder I."/>
            <person name="Tallon L."/>
            <person name="Sadzewicz L."/>
            <person name="Zhao X."/>
            <person name="Boylan J."/>
            <person name="Ott S."/>
            <person name="Bowen H."/>
            <person name="Vavikolanu K."/>
            <person name="Mehta A."/>
            <person name="Aluvathingal J."/>
            <person name="Nadendla S."/>
            <person name="Lowell S."/>
            <person name="Myers T."/>
            <person name="Yan Y."/>
        </authorList>
    </citation>
    <scope>NUCLEOTIDE SEQUENCE [LARGE SCALE GENOMIC DNA]</scope>
    <source>
        <strain evidence="2 3">FDAARGOS 1425</strain>
    </source>
</reference>
<dbReference type="SMART" id="SM00507">
    <property type="entry name" value="HNHc"/>
    <property type="match status" value="1"/>
</dbReference>
<dbReference type="GO" id="GO:0004519">
    <property type="term" value="F:endonuclease activity"/>
    <property type="evidence" value="ECO:0007669"/>
    <property type="project" value="UniProtKB-KW"/>
</dbReference>
<evidence type="ECO:0000313" key="3">
    <source>
        <dbReference type="Proteomes" id="UP000683520"/>
    </source>
</evidence>
<keyword evidence="2" id="KW-0255">Endonuclease</keyword>
<dbReference type="GeneID" id="92749668"/>
<dbReference type="InterPro" id="IPR003615">
    <property type="entry name" value="HNH_nuc"/>
</dbReference>
<evidence type="ECO:0000313" key="2">
    <source>
        <dbReference type="EMBL" id="QXB19534.1"/>
    </source>
</evidence>
<dbReference type="Pfam" id="PF01844">
    <property type="entry name" value="HNH"/>
    <property type="match status" value="1"/>
</dbReference>
<gene>
    <name evidence="2" type="ORF">I6L55_05695</name>
</gene>
<accession>A0ABX8KXL4</accession>
<dbReference type="InterPro" id="IPR002711">
    <property type="entry name" value="HNH"/>
</dbReference>
<dbReference type="EMBL" id="CP077302">
    <property type="protein sequence ID" value="QXB19534.1"/>
    <property type="molecule type" value="Genomic_DNA"/>
</dbReference>
<name>A0ABX8KXL4_9CORY</name>
<protein>
    <submittedName>
        <fullName evidence="2">HNH endonuclease</fullName>
    </submittedName>
</protein>
<dbReference type="Gene3D" id="1.10.30.50">
    <property type="match status" value="1"/>
</dbReference>
<organism evidence="2 3">
    <name type="scientific">Corynebacterium coyleae</name>
    <dbReference type="NCBI Taxonomy" id="53374"/>
    <lineage>
        <taxon>Bacteria</taxon>
        <taxon>Bacillati</taxon>
        <taxon>Actinomycetota</taxon>
        <taxon>Actinomycetes</taxon>
        <taxon>Mycobacteriales</taxon>
        <taxon>Corynebacteriaceae</taxon>
        <taxon>Corynebacterium</taxon>
    </lineage>
</organism>
<dbReference type="CDD" id="cd00085">
    <property type="entry name" value="HNHc"/>
    <property type="match status" value="1"/>
</dbReference>
<dbReference type="Proteomes" id="UP000683520">
    <property type="component" value="Chromosome"/>
</dbReference>
<keyword evidence="2" id="KW-0378">Hydrolase</keyword>
<feature type="domain" description="HNH nuclease" evidence="1">
    <location>
        <begin position="276"/>
        <end position="328"/>
    </location>
</feature>
<evidence type="ECO:0000259" key="1">
    <source>
        <dbReference type="SMART" id="SM00507"/>
    </source>
</evidence>
<keyword evidence="2" id="KW-0540">Nuclease</keyword>